<comment type="caution">
    <text evidence="2">The sequence shown here is derived from an EMBL/GenBank/DDBJ whole genome shotgun (WGS) entry which is preliminary data.</text>
</comment>
<accession>A0A841HSH9</accession>
<sequence>MPACPKFLGLAILLVSSIASAADEGGPLNDRFTLDLGYYFMDSQTRIRADRIDGVDVGRILGDPIKIEELFNMTEDKVFRLEGAWRFFPKHKLRLMYFDSDRSSSATASRQIDFGDVTFPIGVEIDARLQWQIFELAYEYDFLRRDKYELGASIGVHNVAFKTQLTGSVLVPETTLTETASEDVQTDAPLPVIGLRGHWNFAGNFHLQAHAQYFEMKYEEYDGVIQDYQAGILWQFSRHVGVGLSYNLFQTDVDIDDGDDFQGKLDWRYEGGQLYLRATF</sequence>
<evidence type="ECO:0008006" key="4">
    <source>
        <dbReference type="Google" id="ProtNLM"/>
    </source>
</evidence>
<evidence type="ECO:0000313" key="2">
    <source>
        <dbReference type="EMBL" id="MBB6095259.1"/>
    </source>
</evidence>
<evidence type="ECO:0000313" key="3">
    <source>
        <dbReference type="Proteomes" id="UP000588068"/>
    </source>
</evidence>
<gene>
    <name evidence="2" type="ORF">HNQ60_004149</name>
</gene>
<reference evidence="2 3" key="1">
    <citation type="submission" date="2020-08" db="EMBL/GenBank/DDBJ databases">
        <title>Genomic Encyclopedia of Type Strains, Phase IV (KMG-IV): sequencing the most valuable type-strain genomes for metagenomic binning, comparative biology and taxonomic classification.</title>
        <authorList>
            <person name="Goeker M."/>
        </authorList>
    </citation>
    <scope>NUCLEOTIDE SEQUENCE [LARGE SCALE GENOMIC DNA]</scope>
    <source>
        <strain evidence="2 3">DSM 26723</strain>
    </source>
</reference>
<dbReference type="EMBL" id="JACHHZ010000005">
    <property type="protein sequence ID" value="MBB6095259.1"/>
    <property type="molecule type" value="Genomic_DNA"/>
</dbReference>
<dbReference type="AlphaFoldDB" id="A0A841HSH9"/>
<organism evidence="2 3">
    <name type="scientific">Povalibacter uvarum</name>
    <dbReference type="NCBI Taxonomy" id="732238"/>
    <lineage>
        <taxon>Bacteria</taxon>
        <taxon>Pseudomonadati</taxon>
        <taxon>Pseudomonadota</taxon>
        <taxon>Gammaproteobacteria</taxon>
        <taxon>Steroidobacterales</taxon>
        <taxon>Steroidobacteraceae</taxon>
        <taxon>Povalibacter</taxon>
    </lineage>
</organism>
<keyword evidence="1" id="KW-0732">Signal</keyword>
<dbReference type="Proteomes" id="UP000588068">
    <property type="component" value="Unassembled WGS sequence"/>
</dbReference>
<keyword evidence="3" id="KW-1185">Reference proteome</keyword>
<name>A0A841HSH9_9GAMM</name>
<protein>
    <recommendedName>
        <fullName evidence="4">Outer membrane protein beta-barrel domain-containing protein</fullName>
    </recommendedName>
</protein>
<dbReference type="RefSeq" id="WP_184334654.1">
    <property type="nucleotide sequence ID" value="NZ_JACHHZ010000005.1"/>
</dbReference>
<feature type="signal peptide" evidence="1">
    <location>
        <begin position="1"/>
        <end position="21"/>
    </location>
</feature>
<evidence type="ECO:0000256" key="1">
    <source>
        <dbReference type="SAM" id="SignalP"/>
    </source>
</evidence>
<proteinExistence type="predicted"/>
<feature type="chain" id="PRO_5032452817" description="Outer membrane protein beta-barrel domain-containing protein" evidence="1">
    <location>
        <begin position="22"/>
        <end position="280"/>
    </location>
</feature>
<dbReference type="SUPFAM" id="SSF56935">
    <property type="entry name" value="Porins"/>
    <property type="match status" value="1"/>
</dbReference>